<dbReference type="PROSITE" id="PS51464">
    <property type="entry name" value="SIS"/>
    <property type="match status" value="2"/>
</dbReference>
<keyword evidence="3" id="KW-0413">Isomerase</keyword>
<dbReference type="OrthoDB" id="9779207at2"/>
<dbReference type="InterPro" id="IPR050303">
    <property type="entry name" value="GatZ_KbaZ_carbometab"/>
</dbReference>
<feature type="domain" description="SIS" evidence="2">
    <location>
        <begin position="48"/>
        <end position="203"/>
    </location>
</feature>
<dbReference type="PANTHER" id="PTHR32502:SF3">
    <property type="entry name" value="D-GALACTOSAMINE-6-PHOSPHATE DEAMINASE AGAS-RELATED"/>
    <property type="match status" value="1"/>
</dbReference>
<dbReference type="GO" id="GO:0005886">
    <property type="term" value="C:plasma membrane"/>
    <property type="evidence" value="ECO:0007669"/>
    <property type="project" value="TreeGrafter"/>
</dbReference>
<evidence type="ECO:0000313" key="3">
    <source>
        <dbReference type="EMBL" id="SHJ03381.1"/>
    </source>
</evidence>
<dbReference type="InterPro" id="IPR001347">
    <property type="entry name" value="SIS_dom"/>
</dbReference>
<dbReference type="Proteomes" id="UP000322917">
    <property type="component" value="Unassembled WGS sequence"/>
</dbReference>
<dbReference type="EMBL" id="FQZD01000011">
    <property type="protein sequence ID" value="SHJ03381.1"/>
    <property type="molecule type" value="Genomic_DNA"/>
</dbReference>
<organism evidence="3 4">
    <name type="scientific">Propionispora hippei DSM 15287</name>
    <dbReference type="NCBI Taxonomy" id="1123003"/>
    <lineage>
        <taxon>Bacteria</taxon>
        <taxon>Bacillati</taxon>
        <taxon>Bacillota</taxon>
        <taxon>Negativicutes</taxon>
        <taxon>Selenomonadales</taxon>
        <taxon>Sporomusaceae</taxon>
        <taxon>Propionispora</taxon>
    </lineage>
</organism>
<dbReference type="GO" id="GO:0016853">
    <property type="term" value="F:isomerase activity"/>
    <property type="evidence" value="ECO:0007669"/>
    <property type="project" value="UniProtKB-KW"/>
</dbReference>
<dbReference type="InterPro" id="IPR046348">
    <property type="entry name" value="SIS_dom_sf"/>
</dbReference>
<dbReference type="AlphaFoldDB" id="A0A1M6G084"/>
<proteinExistence type="predicted"/>
<dbReference type="CDD" id="cd05008">
    <property type="entry name" value="SIS_GlmS_GlmD_1"/>
    <property type="match status" value="1"/>
</dbReference>
<protein>
    <submittedName>
        <fullName evidence="3">Galactosamine 6-phosphate isomerase AgaS</fullName>
    </submittedName>
</protein>
<name>A0A1M6G084_9FIRM</name>
<keyword evidence="1" id="KW-0677">Repeat</keyword>
<dbReference type="InterPro" id="IPR035466">
    <property type="entry name" value="GlmS/AgaS_SIS"/>
</dbReference>
<sequence>MNTLFGLTRETVVSKHAHYTVEEILRQPTVWKSIYEKIAGRRDAIKKFIGKIDKKTRIILTGAGSSGFVADALAPVIRKELGFTQVESIHTTDIVASPHQYLVAEAKTLLISFGRSGNSPESIAAIQLAEQLIQDVRHIVITCNNQGELAGFANERTLNFQFDEANDQGFAMTSSVTGMLLAAYGILNIEQDLSTMVNKVAGYAGEILQNKQQTIADTYQPQVDRLIVLGAGNLFGAAREAALKLLELTAGKVISRYDTPMGFRHGPKAMLTPRTVILYFVAGNDYTKRYDLDMLRELSQASKNKLIVVSDVYDEVIERVADVYIFNSVSDKVAEAFSPFIPLVVGQLFALSASLRLGCTPDNPFPGGEVNKIVQGVTVHPVEGIH</sequence>
<dbReference type="SUPFAM" id="SSF53697">
    <property type="entry name" value="SIS domain"/>
    <property type="match status" value="1"/>
</dbReference>
<evidence type="ECO:0000259" key="2">
    <source>
        <dbReference type="PROSITE" id="PS51464"/>
    </source>
</evidence>
<accession>A0A1M6G084</accession>
<reference evidence="3 4" key="1">
    <citation type="submission" date="2016-11" db="EMBL/GenBank/DDBJ databases">
        <authorList>
            <person name="Varghese N."/>
            <person name="Submissions S."/>
        </authorList>
    </citation>
    <scope>NUCLEOTIDE SEQUENCE [LARGE SCALE GENOMIC DNA]</scope>
    <source>
        <strain evidence="3 4">DSM 15287</strain>
    </source>
</reference>
<dbReference type="GO" id="GO:0097367">
    <property type="term" value="F:carbohydrate derivative binding"/>
    <property type="evidence" value="ECO:0007669"/>
    <property type="project" value="InterPro"/>
</dbReference>
<feature type="domain" description="SIS" evidence="2">
    <location>
        <begin position="215"/>
        <end position="364"/>
    </location>
</feature>
<dbReference type="RefSeq" id="WP_149734372.1">
    <property type="nucleotide sequence ID" value="NZ_FQZD01000011.1"/>
</dbReference>
<dbReference type="GO" id="GO:1901135">
    <property type="term" value="P:carbohydrate derivative metabolic process"/>
    <property type="evidence" value="ECO:0007669"/>
    <property type="project" value="InterPro"/>
</dbReference>
<dbReference type="Pfam" id="PF01380">
    <property type="entry name" value="SIS"/>
    <property type="match status" value="2"/>
</dbReference>
<dbReference type="PANTHER" id="PTHR32502">
    <property type="entry name" value="N-ACETYLGALACTOSAMINE PERMEASE II COMPONENT-RELATED"/>
    <property type="match status" value="1"/>
</dbReference>
<dbReference type="Gene3D" id="3.40.50.10490">
    <property type="entry name" value="Glucose-6-phosphate isomerase like protein, domain 1"/>
    <property type="match status" value="2"/>
</dbReference>
<evidence type="ECO:0000256" key="1">
    <source>
        <dbReference type="ARBA" id="ARBA00022737"/>
    </source>
</evidence>
<gene>
    <name evidence="3" type="ORF">SAMN02745170_01573</name>
</gene>
<dbReference type="GO" id="GO:0009401">
    <property type="term" value="P:phosphoenolpyruvate-dependent sugar phosphotransferase system"/>
    <property type="evidence" value="ECO:0007669"/>
    <property type="project" value="TreeGrafter"/>
</dbReference>
<keyword evidence="4" id="KW-1185">Reference proteome</keyword>
<evidence type="ECO:0000313" key="4">
    <source>
        <dbReference type="Proteomes" id="UP000322917"/>
    </source>
</evidence>